<dbReference type="PANTHER" id="PTHR42884">
    <property type="entry name" value="PROPROTEIN CONVERTASE SUBTILISIN/KEXIN-RELATED"/>
    <property type="match status" value="1"/>
</dbReference>
<dbReference type="GO" id="GO:0043005">
    <property type="term" value="C:neuron projection"/>
    <property type="evidence" value="ECO:0007669"/>
    <property type="project" value="TreeGrafter"/>
</dbReference>
<evidence type="ECO:0000259" key="13">
    <source>
        <dbReference type="PROSITE" id="PS51829"/>
    </source>
</evidence>
<keyword evidence="8" id="KW-0865">Zymogen</keyword>
<dbReference type="PROSITE" id="PS00138">
    <property type="entry name" value="SUBTILASE_SER"/>
    <property type="match status" value="1"/>
</dbReference>
<dbReference type="FunFam" id="3.40.50.200:FF:000021">
    <property type="entry name" value="Proprotein convertase subtilisin/kexin type 5a"/>
    <property type="match status" value="1"/>
</dbReference>
<protein>
    <submittedName>
        <fullName evidence="14">P/Homo B domain-containing protein</fullName>
    </submittedName>
</protein>
<dbReference type="GO" id="GO:0005737">
    <property type="term" value="C:cytoplasm"/>
    <property type="evidence" value="ECO:0007669"/>
    <property type="project" value="UniProtKB-ARBA"/>
</dbReference>
<dbReference type="InterPro" id="IPR002884">
    <property type="entry name" value="P_dom"/>
</dbReference>
<keyword evidence="2 12" id="KW-0645">Protease</keyword>
<comment type="similarity">
    <text evidence="1">Belongs to the peptidase S8 family. Furin subfamily.</text>
</comment>
<dbReference type="InterPro" id="IPR023827">
    <property type="entry name" value="Peptidase_S8_Asp-AS"/>
</dbReference>
<evidence type="ECO:0000256" key="2">
    <source>
        <dbReference type="ARBA" id="ARBA00022670"/>
    </source>
</evidence>
<reference evidence="14" key="1">
    <citation type="submission" date="2016-04" db="UniProtKB">
        <authorList>
            <consortium name="WormBaseParasite"/>
        </authorList>
    </citation>
    <scope>IDENTIFICATION</scope>
</reference>
<evidence type="ECO:0000256" key="6">
    <source>
        <dbReference type="ARBA" id="ARBA00022825"/>
    </source>
</evidence>
<dbReference type="GO" id="GO:0005615">
    <property type="term" value="C:extracellular space"/>
    <property type="evidence" value="ECO:0007669"/>
    <property type="project" value="TreeGrafter"/>
</dbReference>
<dbReference type="FunFam" id="2.60.120.260:FF:000006">
    <property type="entry name" value="Proprotein convertase subtilisin/kexin type 5"/>
    <property type="match status" value="1"/>
</dbReference>
<organism evidence="14">
    <name type="scientific">Enterobius vermicularis</name>
    <name type="common">Human pinworm</name>
    <dbReference type="NCBI Taxonomy" id="51028"/>
    <lineage>
        <taxon>Eukaryota</taxon>
        <taxon>Metazoa</taxon>
        <taxon>Ecdysozoa</taxon>
        <taxon>Nematoda</taxon>
        <taxon>Chromadorea</taxon>
        <taxon>Rhabditida</taxon>
        <taxon>Spirurina</taxon>
        <taxon>Oxyuridomorpha</taxon>
        <taxon>Oxyuroidea</taxon>
        <taxon>Oxyuridae</taxon>
        <taxon>Enterobius</taxon>
    </lineage>
</organism>
<dbReference type="SUPFAM" id="SSF49785">
    <property type="entry name" value="Galactose-binding domain-like"/>
    <property type="match status" value="1"/>
</dbReference>
<keyword evidence="3" id="KW-0165">Cleavage on pair of basic residues</keyword>
<dbReference type="PROSITE" id="PS00137">
    <property type="entry name" value="SUBTILASE_HIS"/>
    <property type="match status" value="1"/>
</dbReference>
<keyword evidence="6 12" id="KW-0720">Serine protease</keyword>
<keyword evidence="9" id="KW-1015">Disulfide bond</keyword>
<evidence type="ECO:0000256" key="1">
    <source>
        <dbReference type="ARBA" id="ARBA00005325"/>
    </source>
</evidence>
<dbReference type="Gene3D" id="3.40.50.200">
    <property type="entry name" value="Peptidase S8/S53 domain"/>
    <property type="match status" value="1"/>
</dbReference>
<dbReference type="InterPro" id="IPR032815">
    <property type="entry name" value="S8_pro-domain"/>
</dbReference>
<dbReference type="InterPro" id="IPR000209">
    <property type="entry name" value="Peptidase_S8/S53_dom"/>
</dbReference>
<evidence type="ECO:0000256" key="10">
    <source>
        <dbReference type="ARBA" id="ARBA00023180"/>
    </source>
</evidence>
<evidence type="ECO:0000256" key="12">
    <source>
        <dbReference type="PROSITE-ProRule" id="PRU01240"/>
    </source>
</evidence>
<dbReference type="AlphaFoldDB" id="A0A158QBB6"/>
<dbReference type="Pfam" id="PF00082">
    <property type="entry name" value="Peptidase_S8"/>
    <property type="match status" value="1"/>
</dbReference>
<dbReference type="PROSITE" id="PS00136">
    <property type="entry name" value="SUBTILASE_ASP"/>
    <property type="match status" value="1"/>
</dbReference>
<dbReference type="SUPFAM" id="SSF54897">
    <property type="entry name" value="Protease propeptides/inhibitors"/>
    <property type="match status" value="1"/>
</dbReference>
<feature type="active site" description="Charge relay system" evidence="11 12">
    <location>
        <position position="446"/>
    </location>
</feature>
<evidence type="ECO:0000313" key="14">
    <source>
        <dbReference type="WBParaSite" id="EVEC_0000897901-mRNA-1"/>
    </source>
</evidence>
<dbReference type="PANTHER" id="PTHR42884:SF14">
    <property type="entry name" value="NEUROENDOCRINE CONVERTASE 1"/>
    <property type="match status" value="1"/>
</dbReference>
<dbReference type="InterPro" id="IPR038466">
    <property type="entry name" value="S8_pro-domain_sf"/>
</dbReference>
<dbReference type="WBParaSite" id="EVEC_0000897901-mRNA-1">
    <property type="protein sequence ID" value="EVEC_0000897901-mRNA-1"/>
    <property type="gene ID" value="EVEC_0000897901"/>
</dbReference>
<evidence type="ECO:0000256" key="5">
    <source>
        <dbReference type="ARBA" id="ARBA00022801"/>
    </source>
</evidence>
<dbReference type="InterPro" id="IPR022398">
    <property type="entry name" value="Peptidase_S8_His-AS"/>
</dbReference>
<dbReference type="GO" id="GO:0016020">
    <property type="term" value="C:membrane"/>
    <property type="evidence" value="ECO:0007669"/>
    <property type="project" value="TreeGrafter"/>
</dbReference>
<keyword evidence="10" id="KW-0325">Glycoprotein</keyword>
<feature type="active site" description="Charge relay system" evidence="11 12">
    <location>
        <position position="187"/>
    </location>
</feature>
<dbReference type="Gene3D" id="3.30.70.850">
    <property type="entry name" value="Peptidase S8, pro-domain"/>
    <property type="match status" value="1"/>
</dbReference>
<dbReference type="PROSITE" id="PS51892">
    <property type="entry name" value="SUBTILASE"/>
    <property type="match status" value="1"/>
</dbReference>
<dbReference type="Pfam" id="PF16470">
    <property type="entry name" value="S8_pro-domain"/>
    <property type="match status" value="1"/>
</dbReference>
<dbReference type="PRINTS" id="PR00723">
    <property type="entry name" value="SUBTILISIN"/>
</dbReference>
<feature type="active site" description="Charge relay system" evidence="11 12">
    <location>
        <position position="226"/>
    </location>
</feature>
<evidence type="ECO:0000256" key="4">
    <source>
        <dbReference type="ARBA" id="ARBA00022729"/>
    </source>
</evidence>
<evidence type="ECO:0000256" key="7">
    <source>
        <dbReference type="ARBA" id="ARBA00022837"/>
    </source>
</evidence>
<dbReference type="InterPro" id="IPR034182">
    <property type="entry name" value="Kexin/furin"/>
</dbReference>
<dbReference type="GO" id="GO:0012505">
    <property type="term" value="C:endomembrane system"/>
    <property type="evidence" value="ECO:0007669"/>
    <property type="project" value="UniProtKB-ARBA"/>
</dbReference>
<dbReference type="InterPro" id="IPR015500">
    <property type="entry name" value="Peptidase_S8_subtilisin-rel"/>
</dbReference>
<dbReference type="InterPro" id="IPR008979">
    <property type="entry name" value="Galactose-bd-like_sf"/>
</dbReference>
<dbReference type="CDD" id="cd04059">
    <property type="entry name" value="Peptidases_S8_Protein_convertases_Kexins_Furin-like"/>
    <property type="match status" value="1"/>
</dbReference>
<sequence>LFALITQTICAVELQNTTTSNIETDVELAKLLLRNLLEIQEKRLPSVINNEELYEYANEWVVEILGGEEVAKETAESEGYKFAGKLRNLENFYVFNKRNLSRRKREAKYLTKSLIEKPNVMWAEQQRIKNRYKRDFIDDDEMKFDDPLWPLQWQLHDSRFGQRTDMNVIGAWKLGYTGKGVVVSILDDGIQHNHTDLVDNYDAKGSYDLNDDDPDPMPTFDNHNRHGTRCAGEVAMAANNSICGVGVAYHAGISGVRMLDGKITDRVESEALNHGIDHVDVYSASWGPNDDGKTVEGPGRLAQAALQRGIKEGRQGKGSIYVWASGNGGHKGDDCDCDGYTDSIYTFSVGFSFLDGLLRLIPTDTLRCISNKQLRLITLKKKIVKFLKSDCALKVSSAAHDGSFPWYGEMCASTLTTTYSTGFDDRRMIVTTDIKNACTTDHSGTSASAPLAAGIIALGLQANPSLTWRDVQHIAVWTSEPSPLLHNEGWNKNSVGLYVNTRFGFGIMNAMEFVQAAKDWKNVPKQLICTTVFPTFTKRSLSDINGTTVAFRTDACEGEDNEINYLEHVQLVLDITYPVRGHLAIYLTSPNGTKTQLLSVRREDKSKAGFRSWPFMSVHSWGEEGKGRWQLEVNDRSGIQNGNQGSVNNITLILYGTKEAPAHYATPRKYNMKYNVYKNRPKRSV</sequence>
<keyword evidence="4" id="KW-0732">Signal</keyword>
<dbReference type="InterPro" id="IPR023828">
    <property type="entry name" value="Peptidase_S8_Ser-AS"/>
</dbReference>
<dbReference type="Pfam" id="PF01483">
    <property type="entry name" value="P_proprotein"/>
    <property type="match status" value="1"/>
</dbReference>
<dbReference type="InterPro" id="IPR036852">
    <property type="entry name" value="Peptidase_S8/S53_dom_sf"/>
</dbReference>
<name>A0A158QBB6_ENTVE</name>
<dbReference type="SUPFAM" id="SSF52743">
    <property type="entry name" value="Subtilisin-like"/>
    <property type="match status" value="1"/>
</dbReference>
<evidence type="ECO:0000256" key="8">
    <source>
        <dbReference type="ARBA" id="ARBA00023145"/>
    </source>
</evidence>
<dbReference type="GO" id="GO:0004252">
    <property type="term" value="F:serine-type endopeptidase activity"/>
    <property type="evidence" value="ECO:0007669"/>
    <property type="project" value="UniProtKB-UniRule"/>
</dbReference>
<keyword evidence="7" id="KW-0106">Calcium</keyword>
<evidence type="ECO:0000256" key="3">
    <source>
        <dbReference type="ARBA" id="ARBA00022685"/>
    </source>
</evidence>
<feature type="domain" description="P/Homo B" evidence="13">
    <location>
        <begin position="522"/>
        <end position="660"/>
    </location>
</feature>
<dbReference type="Gene3D" id="2.60.120.260">
    <property type="entry name" value="Galactose-binding domain-like"/>
    <property type="match status" value="1"/>
</dbReference>
<dbReference type="PROSITE" id="PS51829">
    <property type="entry name" value="P_HOMO_B"/>
    <property type="match status" value="1"/>
</dbReference>
<dbReference type="GO" id="GO:0016486">
    <property type="term" value="P:peptide hormone processing"/>
    <property type="evidence" value="ECO:0007669"/>
    <property type="project" value="TreeGrafter"/>
</dbReference>
<evidence type="ECO:0000256" key="9">
    <source>
        <dbReference type="ARBA" id="ARBA00023157"/>
    </source>
</evidence>
<evidence type="ECO:0000256" key="11">
    <source>
        <dbReference type="PIRSR" id="PIRSR615500-1"/>
    </source>
</evidence>
<proteinExistence type="inferred from homology"/>
<keyword evidence="5 12" id="KW-0378">Hydrolase</keyword>
<accession>A0A158QBB6</accession>